<dbReference type="HOGENOM" id="CLU_1686793_0_0_1"/>
<reference evidence="1 2" key="1">
    <citation type="submission" date="2014-04" db="EMBL/GenBank/DDBJ databases">
        <title>Evolutionary Origins and Diversification of the Mycorrhizal Mutualists.</title>
        <authorList>
            <consortium name="DOE Joint Genome Institute"/>
            <consortium name="Mycorrhizal Genomics Consortium"/>
            <person name="Kohler A."/>
            <person name="Kuo A."/>
            <person name="Nagy L.G."/>
            <person name="Floudas D."/>
            <person name="Copeland A."/>
            <person name="Barry K.W."/>
            <person name="Cichocki N."/>
            <person name="Veneault-Fourrey C."/>
            <person name="LaButti K."/>
            <person name="Lindquist E.A."/>
            <person name="Lipzen A."/>
            <person name="Lundell T."/>
            <person name="Morin E."/>
            <person name="Murat C."/>
            <person name="Riley R."/>
            <person name="Ohm R."/>
            <person name="Sun H."/>
            <person name="Tunlid A."/>
            <person name="Henrissat B."/>
            <person name="Grigoriev I.V."/>
            <person name="Hibbett D.S."/>
            <person name="Martin F."/>
        </authorList>
    </citation>
    <scope>NUCLEOTIDE SEQUENCE [LARGE SCALE GENOMIC DNA]</scope>
    <source>
        <strain evidence="1 2">FD-317 M1</strain>
    </source>
</reference>
<proteinExistence type="predicted"/>
<dbReference type="Proteomes" id="UP000053593">
    <property type="component" value="Unassembled WGS sequence"/>
</dbReference>
<accession>A0A0D0C1F0</accession>
<evidence type="ECO:0000313" key="2">
    <source>
        <dbReference type="Proteomes" id="UP000053593"/>
    </source>
</evidence>
<protein>
    <submittedName>
        <fullName evidence="1">Uncharacterized protein</fullName>
    </submittedName>
</protein>
<name>A0A0D0C1F0_9AGAR</name>
<organism evidence="1 2">
    <name type="scientific">Collybiopsis luxurians FD-317 M1</name>
    <dbReference type="NCBI Taxonomy" id="944289"/>
    <lineage>
        <taxon>Eukaryota</taxon>
        <taxon>Fungi</taxon>
        <taxon>Dikarya</taxon>
        <taxon>Basidiomycota</taxon>
        <taxon>Agaricomycotina</taxon>
        <taxon>Agaricomycetes</taxon>
        <taxon>Agaricomycetidae</taxon>
        <taxon>Agaricales</taxon>
        <taxon>Marasmiineae</taxon>
        <taxon>Omphalotaceae</taxon>
        <taxon>Collybiopsis</taxon>
        <taxon>Collybiopsis luxurians</taxon>
    </lineage>
</organism>
<evidence type="ECO:0000313" key="1">
    <source>
        <dbReference type="EMBL" id="KIK61951.1"/>
    </source>
</evidence>
<dbReference type="EMBL" id="KN834769">
    <property type="protein sequence ID" value="KIK61951.1"/>
    <property type="molecule type" value="Genomic_DNA"/>
</dbReference>
<sequence>MEVNVDNIKIRGLIRTRSISLPIPISGPLVPPYPQLCSSRLFPSSGRTAAYHFVFPLPKMETESTSAASSSTTSIIIDFRSQTSTSFGTSASLPLVLAPVVLHSGSVSISSFSTSISRPDSPHRYLPPFQLLYPALLEAQAQDSFPRCLGPRLYSI</sequence>
<gene>
    <name evidence="1" type="ORF">GYMLUDRAFT_560126</name>
</gene>
<keyword evidence="2" id="KW-1185">Reference proteome</keyword>
<dbReference type="AlphaFoldDB" id="A0A0D0C1F0"/>